<dbReference type="Proteomes" id="UP000323917">
    <property type="component" value="Chromosome"/>
</dbReference>
<name>A0A5B9QNW0_9BACT</name>
<proteinExistence type="predicted"/>
<feature type="transmembrane region" description="Helical" evidence="1">
    <location>
        <begin position="7"/>
        <end position="24"/>
    </location>
</feature>
<evidence type="ECO:0000313" key="2">
    <source>
        <dbReference type="EMBL" id="QEG35801.1"/>
    </source>
</evidence>
<dbReference type="KEGG" id="bgok:Pr1d_31070"/>
<accession>A0A5B9QNW0</accession>
<dbReference type="RefSeq" id="WP_148074263.1">
    <property type="nucleotide sequence ID" value="NZ_CP042913.1"/>
</dbReference>
<feature type="transmembrane region" description="Helical" evidence="1">
    <location>
        <begin position="30"/>
        <end position="48"/>
    </location>
</feature>
<keyword evidence="1" id="KW-0812">Transmembrane</keyword>
<dbReference type="EMBL" id="CP042913">
    <property type="protein sequence ID" value="QEG35801.1"/>
    <property type="molecule type" value="Genomic_DNA"/>
</dbReference>
<keyword evidence="3" id="KW-1185">Reference proteome</keyword>
<dbReference type="AlphaFoldDB" id="A0A5B9QNW0"/>
<keyword evidence="1" id="KW-1133">Transmembrane helix</keyword>
<reference evidence="2 3" key="1">
    <citation type="submission" date="2019-08" db="EMBL/GenBank/DDBJ databases">
        <title>Deep-cultivation of Planctomycetes and their phenomic and genomic characterization uncovers novel biology.</title>
        <authorList>
            <person name="Wiegand S."/>
            <person name="Jogler M."/>
            <person name="Boedeker C."/>
            <person name="Pinto D."/>
            <person name="Vollmers J."/>
            <person name="Rivas-Marin E."/>
            <person name="Kohn T."/>
            <person name="Peeters S.H."/>
            <person name="Heuer A."/>
            <person name="Rast P."/>
            <person name="Oberbeckmann S."/>
            <person name="Bunk B."/>
            <person name="Jeske O."/>
            <person name="Meyerdierks A."/>
            <person name="Storesund J.E."/>
            <person name="Kallscheuer N."/>
            <person name="Luecker S."/>
            <person name="Lage O.M."/>
            <person name="Pohl T."/>
            <person name="Merkel B.J."/>
            <person name="Hornburger P."/>
            <person name="Mueller R.-W."/>
            <person name="Bruemmer F."/>
            <person name="Labrenz M."/>
            <person name="Spormann A.M."/>
            <person name="Op den Camp H."/>
            <person name="Overmann J."/>
            <person name="Amann R."/>
            <person name="Jetten M.S.M."/>
            <person name="Mascher T."/>
            <person name="Medema M.H."/>
            <person name="Devos D.P."/>
            <person name="Kaster A.-K."/>
            <person name="Ovreas L."/>
            <person name="Rohde M."/>
            <person name="Galperin M.Y."/>
            <person name="Jogler C."/>
        </authorList>
    </citation>
    <scope>NUCLEOTIDE SEQUENCE [LARGE SCALE GENOMIC DNA]</scope>
    <source>
        <strain evidence="2 3">Pr1d</strain>
    </source>
</reference>
<evidence type="ECO:0000313" key="3">
    <source>
        <dbReference type="Proteomes" id="UP000323917"/>
    </source>
</evidence>
<evidence type="ECO:0000256" key="1">
    <source>
        <dbReference type="SAM" id="Phobius"/>
    </source>
</evidence>
<protein>
    <recommendedName>
        <fullName evidence="4">DUF2933 domain-containing protein</fullName>
    </recommendedName>
</protein>
<evidence type="ECO:0008006" key="4">
    <source>
        <dbReference type="Google" id="ProtNLM"/>
    </source>
</evidence>
<gene>
    <name evidence="2" type="ORF">Pr1d_31070</name>
</gene>
<sequence>MNHTMRMLLGCIIPLLLLFLLPLFGLGEGVSLYVAIVLMFACHLFMVGGDHRRNVHKNNHKSNQGDHHANH</sequence>
<organism evidence="2 3">
    <name type="scientific">Bythopirellula goksoeyrii</name>
    <dbReference type="NCBI Taxonomy" id="1400387"/>
    <lineage>
        <taxon>Bacteria</taxon>
        <taxon>Pseudomonadati</taxon>
        <taxon>Planctomycetota</taxon>
        <taxon>Planctomycetia</taxon>
        <taxon>Pirellulales</taxon>
        <taxon>Lacipirellulaceae</taxon>
        <taxon>Bythopirellula</taxon>
    </lineage>
</organism>
<keyword evidence="1" id="KW-0472">Membrane</keyword>